<sequence>MNKNFTLFKVFASFFSLCTMLLFANVSFAQVNCNPTVLYSEDFGTGTVATSSPDVLTSGLSYQQDGSLTSEGVYRVINNTQQKPEWHLSSDHTGNENGKMLVINGQAEKFFQHTVINQRGFEAGNYNISTYVMNIDTLGICAPDPLLPIMTFTVEYLSAEGTWVGLDGSPQSAPAVNQTTEPAWVNVSSAFTLPNLNGFFPTQIRITIGDGTKGGCGNDFAMDDLIFSICEEGGVAPVTLTSFSAHAKGTSVSIDWATSQELNNKYFQVERSADGNSKWSVIATVNGSGNSQVLKKYNTIDASPLGGINYYRLKQVDNDGKSGYSNTVAVKIQIQKAAISVLANPFYNKLTVNFTSPTTEMVTARLIDITGKQIAAQSWSVNSGTSRQEFNNLGGLQHGMYILSIISNSGEVLFKGKVIKQ</sequence>
<name>A0A3M9NBU7_9BACT</name>
<keyword evidence="1" id="KW-0732">Signal</keyword>
<dbReference type="RefSeq" id="WP_123121269.1">
    <property type="nucleotide sequence ID" value="NZ_RJJR01000011.1"/>
</dbReference>
<accession>A0A3M9NBU7</accession>
<dbReference type="Gene3D" id="2.60.40.10">
    <property type="entry name" value="Immunoglobulins"/>
    <property type="match status" value="1"/>
</dbReference>
<evidence type="ECO:0000256" key="1">
    <source>
        <dbReference type="SAM" id="SignalP"/>
    </source>
</evidence>
<organism evidence="3 4">
    <name type="scientific">Hanamia caeni</name>
    <dbReference type="NCBI Taxonomy" id="2294116"/>
    <lineage>
        <taxon>Bacteria</taxon>
        <taxon>Pseudomonadati</taxon>
        <taxon>Bacteroidota</taxon>
        <taxon>Chitinophagia</taxon>
        <taxon>Chitinophagales</taxon>
        <taxon>Chitinophagaceae</taxon>
        <taxon>Hanamia</taxon>
    </lineage>
</organism>
<dbReference type="InterPro" id="IPR026444">
    <property type="entry name" value="Secre_tail"/>
</dbReference>
<protein>
    <submittedName>
        <fullName evidence="3">T9SS C-terminal target domain-containing protein</fullName>
    </submittedName>
</protein>
<gene>
    <name evidence="3" type="ORF">EFY79_13595</name>
</gene>
<evidence type="ECO:0000313" key="4">
    <source>
        <dbReference type="Proteomes" id="UP000267223"/>
    </source>
</evidence>
<dbReference type="Proteomes" id="UP000267223">
    <property type="component" value="Unassembled WGS sequence"/>
</dbReference>
<keyword evidence="4" id="KW-1185">Reference proteome</keyword>
<comment type="caution">
    <text evidence="3">The sequence shown here is derived from an EMBL/GenBank/DDBJ whole genome shotgun (WGS) entry which is preliminary data.</text>
</comment>
<evidence type="ECO:0000313" key="3">
    <source>
        <dbReference type="EMBL" id="RNI35282.1"/>
    </source>
</evidence>
<feature type="chain" id="PRO_5018044498" evidence="1">
    <location>
        <begin position="30"/>
        <end position="421"/>
    </location>
</feature>
<proteinExistence type="predicted"/>
<evidence type="ECO:0000259" key="2">
    <source>
        <dbReference type="Pfam" id="PF18962"/>
    </source>
</evidence>
<feature type="domain" description="Secretion system C-terminal sorting" evidence="2">
    <location>
        <begin position="344"/>
        <end position="415"/>
    </location>
</feature>
<dbReference type="AlphaFoldDB" id="A0A3M9NBU7"/>
<dbReference type="EMBL" id="RJJR01000011">
    <property type="protein sequence ID" value="RNI35282.1"/>
    <property type="molecule type" value="Genomic_DNA"/>
</dbReference>
<dbReference type="InterPro" id="IPR013783">
    <property type="entry name" value="Ig-like_fold"/>
</dbReference>
<reference evidence="3 4" key="1">
    <citation type="submission" date="2018-11" db="EMBL/GenBank/DDBJ databases">
        <title>Draft genome sequence of Ferruginibacter sp. BO-59.</title>
        <authorList>
            <person name="Im W.T."/>
        </authorList>
    </citation>
    <scope>NUCLEOTIDE SEQUENCE [LARGE SCALE GENOMIC DNA]</scope>
    <source>
        <strain evidence="3 4">BO-59</strain>
    </source>
</reference>
<dbReference type="Pfam" id="PF18962">
    <property type="entry name" value="Por_Secre_tail"/>
    <property type="match status" value="1"/>
</dbReference>
<dbReference type="OrthoDB" id="626307at2"/>
<feature type="signal peptide" evidence="1">
    <location>
        <begin position="1"/>
        <end position="29"/>
    </location>
</feature>
<dbReference type="NCBIfam" id="TIGR04183">
    <property type="entry name" value="Por_Secre_tail"/>
    <property type="match status" value="1"/>
</dbReference>